<reference evidence="1 2" key="1">
    <citation type="submission" date="2020-08" db="EMBL/GenBank/DDBJ databases">
        <title>Draft genome sequencing of an Anaerocolumna strain isolated from anoxic soil subjected to BSD treatment.</title>
        <authorList>
            <person name="Uek A."/>
            <person name="Tonouchi A."/>
        </authorList>
    </citation>
    <scope>NUCLEOTIDE SEQUENCE [LARGE SCALE GENOMIC DNA]</scope>
    <source>
        <strain evidence="1 2">CTTW</strain>
    </source>
</reference>
<accession>A0A7M3S9X2</accession>
<gene>
    <name evidence="1" type="ORF">bsdcttw_44300</name>
</gene>
<reference evidence="1 2" key="2">
    <citation type="submission" date="2020-08" db="EMBL/GenBank/DDBJ databases">
        <authorList>
            <person name="Ueki A."/>
            <person name="Tonouchi A."/>
        </authorList>
    </citation>
    <scope>NUCLEOTIDE SEQUENCE [LARGE SCALE GENOMIC DNA]</scope>
    <source>
        <strain evidence="1 2">CTTW</strain>
    </source>
</reference>
<proteinExistence type="predicted"/>
<name>A0A7M3S9X2_9FIRM</name>
<sequence>MGTKPAKNTYSRYIQYIDCITFIYMLQWVNGTTSIINTGIL</sequence>
<keyword evidence="2" id="KW-1185">Reference proteome</keyword>
<dbReference type="KEGG" id="acht:bsdcttw_44300"/>
<evidence type="ECO:0000313" key="2">
    <source>
        <dbReference type="Proteomes" id="UP000515703"/>
    </source>
</evidence>
<dbReference type="AlphaFoldDB" id="A0A7M3S9X2"/>
<dbReference type="EMBL" id="AP023368">
    <property type="protein sequence ID" value="BCK01390.1"/>
    <property type="molecule type" value="Genomic_DNA"/>
</dbReference>
<evidence type="ECO:0000313" key="1">
    <source>
        <dbReference type="EMBL" id="BCK01390.1"/>
    </source>
</evidence>
<organism evidence="1 2">
    <name type="scientific">Anaerocolumna chitinilytica</name>
    <dbReference type="NCBI Taxonomy" id="1727145"/>
    <lineage>
        <taxon>Bacteria</taxon>
        <taxon>Bacillati</taxon>
        <taxon>Bacillota</taxon>
        <taxon>Clostridia</taxon>
        <taxon>Lachnospirales</taxon>
        <taxon>Lachnospiraceae</taxon>
        <taxon>Anaerocolumna</taxon>
    </lineage>
</organism>
<protein>
    <submittedName>
        <fullName evidence="1">Uncharacterized protein</fullName>
    </submittedName>
</protein>
<dbReference type="Proteomes" id="UP000515703">
    <property type="component" value="Chromosome"/>
</dbReference>